<protein>
    <submittedName>
        <fullName evidence="2">LAM_G_DOMAIN domain-containing protein</fullName>
    </submittedName>
</protein>
<organism evidence="1 2">
    <name type="scientific">Rhabditophanes sp. KR3021</name>
    <dbReference type="NCBI Taxonomy" id="114890"/>
    <lineage>
        <taxon>Eukaryota</taxon>
        <taxon>Metazoa</taxon>
        <taxon>Ecdysozoa</taxon>
        <taxon>Nematoda</taxon>
        <taxon>Chromadorea</taxon>
        <taxon>Rhabditida</taxon>
        <taxon>Tylenchina</taxon>
        <taxon>Panagrolaimomorpha</taxon>
        <taxon>Strongyloidoidea</taxon>
        <taxon>Alloionematidae</taxon>
        <taxon>Rhabditophanes</taxon>
    </lineage>
</organism>
<reference evidence="2" key="1">
    <citation type="submission" date="2016-11" db="UniProtKB">
        <authorList>
            <consortium name="WormBaseParasite"/>
        </authorList>
    </citation>
    <scope>IDENTIFICATION</scope>
    <source>
        <strain evidence="2">KR3021</strain>
    </source>
</reference>
<evidence type="ECO:0000313" key="1">
    <source>
        <dbReference type="Proteomes" id="UP000095286"/>
    </source>
</evidence>
<name>A0AC35TJW9_9BILA</name>
<evidence type="ECO:0000313" key="2">
    <source>
        <dbReference type="WBParaSite" id="RSKR_0000150600.1"/>
    </source>
</evidence>
<proteinExistence type="predicted"/>
<accession>A0AC35TJW9</accession>
<dbReference type="Proteomes" id="UP000095286">
    <property type="component" value="Unplaced"/>
</dbReference>
<sequence length="277" mass="30484">MVSLFYTVGLLIVILSCTCGGEADRKSLHDAARRFFFFGGLRNDGLLQIPQVPPFGAQQIITTTVTKTEAQANATASGGGGAINIKFVINAGLSFVPPRGWFKVPNLGCAISDDDRFFAVFINNKGTPVVFTSSGKKIRVFADSNGIPVAFSHHRIFLGFAIINGVGTGADSFGPWFVGRYELSVLGNSSFKTFPRFVRTCKVNIKGRIPCDDVWTRSSEEDDSDEGKCKKCTKKPTKCAKKKCKKDKWDFDDSSSGSSEHHKKHKWDDVFEYKCSH</sequence>
<dbReference type="WBParaSite" id="RSKR_0000150600.1">
    <property type="protein sequence ID" value="RSKR_0000150600.1"/>
    <property type="gene ID" value="RSKR_0000150600"/>
</dbReference>